<dbReference type="OrthoDB" id="674916at2"/>
<evidence type="ECO:0000313" key="2">
    <source>
        <dbReference type="Proteomes" id="UP000278351"/>
    </source>
</evidence>
<keyword evidence="2" id="KW-1185">Reference proteome</keyword>
<protein>
    <submittedName>
        <fullName evidence="1">Uncharacterized protein</fullName>
    </submittedName>
</protein>
<dbReference type="Proteomes" id="UP000278351">
    <property type="component" value="Unassembled WGS sequence"/>
</dbReference>
<proteinExistence type="predicted"/>
<gene>
    <name evidence="1" type="ORF">EGT74_04035</name>
</gene>
<dbReference type="AlphaFoldDB" id="A0A3N4PV98"/>
<organism evidence="1 2">
    <name type="scientific">Chitinophaga lutea</name>
    <dbReference type="NCBI Taxonomy" id="2488634"/>
    <lineage>
        <taxon>Bacteria</taxon>
        <taxon>Pseudomonadati</taxon>
        <taxon>Bacteroidota</taxon>
        <taxon>Chitinophagia</taxon>
        <taxon>Chitinophagales</taxon>
        <taxon>Chitinophagaceae</taxon>
        <taxon>Chitinophaga</taxon>
    </lineage>
</organism>
<comment type="caution">
    <text evidence="1">The sequence shown here is derived from an EMBL/GenBank/DDBJ whole genome shotgun (WGS) entry which is preliminary data.</text>
</comment>
<reference evidence="1 2" key="1">
    <citation type="submission" date="2018-11" db="EMBL/GenBank/DDBJ databases">
        <title>Chitinophaga lutea sp.nov., isolate from arsenic contaminated soil.</title>
        <authorList>
            <person name="Zong Y."/>
        </authorList>
    </citation>
    <scope>NUCLEOTIDE SEQUENCE [LARGE SCALE GENOMIC DNA]</scope>
    <source>
        <strain evidence="1 2">ZY74</strain>
    </source>
</reference>
<dbReference type="EMBL" id="RPDH01000001">
    <property type="protein sequence ID" value="RPE12723.1"/>
    <property type="molecule type" value="Genomic_DNA"/>
</dbReference>
<accession>A0A3N4PV98</accession>
<evidence type="ECO:0000313" key="1">
    <source>
        <dbReference type="EMBL" id="RPE12723.1"/>
    </source>
</evidence>
<sequence length="171" mass="18783">MYPRLLIGLFLLTCWSCRPKPAPETKASSIALKGYRFHQPCGEPVLSGNLSGGYYFAYVLSDSLQVADCVGKITPPAAGDPLPLQSRDEFLLVLEAPAGSRMALANMAVTDSMLHIHLRPDAGTDTTRIWKINGQGVKLIRLMADPLHYAYVPGPAWNGTPPQLRRAHWKE</sequence>
<dbReference type="RefSeq" id="WP_123845237.1">
    <property type="nucleotide sequence ID" value="NZ_RPDH01000001.1"/>
</dbReference>
<name>A0A3N4PV98_9BACT</name>